<dbReference type="EMBL" id="CP001331">
    <property type="protein sequence ID" value="ACO66869.1"/>
    <property type="molecule type" value="Genomic_DNA"/>
</dbReference>
<evidence type="ECO:0000256" key="1">
    <source>
        <dbReference type="SAM" id="MobiDB-lite"/>
    </source>
</evidence>
<proteinExistence type="predicted"/>
<dbReference type="Proteomes" id="UP000002009">
    <property type="component" value="Chromosome 13"/>
</dbReference>
<reference evidence="2 3" key="1">
    <citation type="journal article" date="2009" name="Science">
        <title>Green evolution and dynamic adaptations revealed by genomes of the marine picoeukaryotes Micromonas.</title>
        <authorList>
            <person name="Worden A.Z."/>
            <person name="Lee J.H."/>
            <person name="Mock T."/>
            <person name="Rouze P."/>
            <person name="Simmons M.P."/>
            <person name="Aerts A.L."/>
            <person name="Allen A.E."/>
            <person name="Cuvelier M.L."/>
            <person name="Derelle E."/>
            <person name="Everett M.V."/>
            <person name="Foulon E."/>
            <person name="Grimwood J."/>
            <person name="Gundlach H."/>
            <person name="Henrissat B."/>
            <person name="Napoli C."/>
            <person name="McDonald S.M."/>
            <person name="Parker M.S."/>
            <person name="Rombauts S."/>
            <person name="Salamov A."/>
            <person name="Von Dassow P."/>
            <person name="Badger J.H."/>
            <person name="Coutinho P.M."/>
            <person name="Demir E."/>
            <person name="Dubchak I."/>
            <person name="Gentemann C."/>
            <person name="Eikrem W."/>
            <person name="Gready J.E."/>
            <person name="John U."/>
            <person name="Lanier W."/>
            <person name="Lindquist E.A."/>
            <person name="Lucas S."/>
            <person name="Mayer K.F."/>
            <person name="Moreau H."/>
            <person name="Not F."/>
            <person name="Otillar R."/>
            <person name="Panaud O."/>
            <person name="Pangilinan J."/>
            <person name="Paulsen I."/>
            <person name="Piegu B."/>
            <person name="Poliakov A."/>
            <person name="Robbens S."/>
            <person name="Schmutz J."/>
            <person name="Toulza E."/>
            <person name="Wyss T."/>
            <person name="Zelensky A."/>
            <person name="Zhou K."/>
            <person name="Armbrust E.V."/>
            <person name="Bhattacharya D."/>
            <person name="Goodenough U.W."/>
            <person name="Van de Peer Y."/>
            <person name="Grigoriev I.V."/>
        </authorList>
    </citation>
    <scope>NUCLEOTIDE SEQUENCE [LARGE SCALE GENOMIC DNA]</scope>
    <source>
        <strain evidence="3">RCC299 / NOUM17</strain>
    </source>
</reference>
<feature type="compositionally biased region" description="Polar residues" evidence="1">
    <location>
        <begin position="147"/>
        <end position="159"/>
    </location>
</feature>
<sequence>MVRPGEVRGAAAAVPPSESAFTLDVGSAMFKSAASKSRGTDGEASADDTAGPADVANMKDLEEFEGWTLPAEDGADDGGPPNAVPSYAGNFTTPVWSLSSMRFRHAIRDGGERAERLFDEMLRGAEKKIADAERRAEAAESLANERQLNASLNGASDPSPSRGPHAEGPPEGKPKNANRVPNAFSRGHPGAVDHDNERSLETGSGGGSPRVRLPPLEFPPTLATQSGGSLPGEATAPLAPASGRPLSARDHERIDGGDESTDGRRMDDRTDRRAAAESSTRSSAVSAPVRSRPESPGTKRPETPGDADDVDVVNIGGAAFGFRRPAWSLTSMAARHRRVNRGAVSRVENSTPAGDRDGDGDGDEKSAPGDGDGDPAALARRLAATLRTIDEAVGDHRGDARTAMRLVRDALADAKPSVDAVKRL</sequence>
<dbReference type="AlphaFoldDB" id="C1EFJ9"/>
<feature type="compositionally biased region" description="Basic and acidic residues" evidence="1">
    <location>
        <begin position="247"/>
        <end position="275"/>
    </location>
</feature>
<dbReference type="InParanoid" id="C1EFJ9"/>
<accession>C1EFJ9</accession>
<feature type="region of interest" description="Disordered" evidence="1">
    <location>
        <begin position="131"/>
        <end position="311"/>
    </location>
</feature>
<feature type="compositionally biased region" description="Basic and acidic residues" evidence="1">
    <location>
        <begin position="191"/>
        <end position="200"/>
    </location>
</feature>
<feature type="region of interest" description="Disordered" evidence="1">
    <location>
        <begin position="32"/>
        <end position="90"/>
    </location>
</feature>
<feature type="region of interest" description="Disordered" evidence="1">
    <location>
        <begin position="336"/>
        <end position="378"/>
    </location>
</feature>
<gene>
    <name evidence="2" type="ORF">MICPUN_63817</name>
</gene>
<feature type="compositionally biased region" description="Basic and acidic residues" evidence="1">
    <location>
        <begin position="291"/>
        <end position="303"/>
    </location>
</feature>
<feature type="compositionally biased region" description="Basic and acidic residues" evidence="1">
    <location>
        <begin position="354"/>
        <end position="367"/>
    </location>
</feature>
<keyword evidence="3" id="KW-1185">Reference proteome</keyword>
<feature type="compositionally biased region" description="Low complexity" evidence="1">
    <location>
        <begin position="276"/>
        <end position="290"/>
    </location>
</feature>
<name>C1EFJ9_MICCC</name>
<organism evidence="2 3">
    <name type="scientific">Micromonas commoda (strain RCC299 / NOUM17 / CCMP2709)</name>
    <name type="common">Picoplanktonic green alga</name>
    <dbReference type="NCBI Taxonomy" id="296587"/>
    <lineage>
        <taxon>Eukaryota</taxon>
        <taxon>Viridiplantae</taxon>
        <taxon>Chlorophyta</taxon>
        <taxon>Mamiellophyceae</taxon>
        <taxon>Mamiellales</taxon>
        <taxon>Mamiellaceae</taxon>
        <taxon>Micromonas</taxon>
    </lineage>
</organism>
<dbReference type="KEGG" id="mis:MICPUN_63817"/>
<evidence type="ECO:0000313" key="3">
    <source>
        <dbReference type="Proteomes" id="UP000002009"/>
    </source>
</evidence>
<dbReference type="GeneID" id="8248541"/>
<protein>
    <submittedName>
        <fullName evidence="2">Uncharacterized protein</fullName>
    </submittedName>
</protein>
<dbReference type="RefSeq" id="XP_002505611.1">
    <property type="nucleotide sequence ID" value="XM_002505565.1"/>
</dbReference>
<feature type="compositionally biased region" description="Basic and acidic residues" evidence="1">
    <location>
        <begin position="164"/>
        <end position="174"/>
    </location>
</feature>
<evidence type="ECO:0000313" key="2">
    <source>
        <dbReference type="EMBL" id="ACO66869.1"/>
    </source>
</evidence>